<dbReference type="InterPro" id="IPR036390">
    <property type="entry name" value="WH_DNA-bd_sf"/>
</dbReference>
<sequence>MDTVNTELIRGHVDTIILNSLVERDRYGYEILDIISNLSEGRYEIKQPTLYSCLKRLEKQGFISSYFGDETQGGRRRYYTLTEKGRDTLEQDQREWEFSRTIINRLLSDKEIDLKTVEAPFDPSELRPLTRRVRAYDSDEAAAAEQKAAASSTQENINAVSDQNAAVESKVEVESAKENVISVVAAAETPTAPAAETAVQSTADKNGLGESVQPIRKPDIETLRKQTEASKFLKIGEFAEPTLLIPEENNVTKYTLSRDEEPVRREQPEQTSAASVAPAASVRREDFFQPVADEAFATKPSEKPLPPTPGQVYAPHAAHDDKQETGINYREALSAVYESAEHAHNTTEVFDTNPDPSEGHAMLFGDLRQKLMDEGYRLRSYTKSNTSNYYYMKFVFSNQLLRTTGFLSYLWVGVLALLVFILSKTGTVNIGGTAALTIALAGLIIPVVTTCIWATNPKKRVKATFNSGAAIIYSAIAFVIISALVAVICLLASVDFSTGIPFIPMILATIIPVFALIYVLLYRSGNYHLK</sequence>
<dbReference type="PANTHER" id="PTHR33169">
    <property type="entry name" value="PADR-FAMILY TRANSCRIPTIONAL REGULATOR"/>
    <property type="match status" value="1"/>
</dbReference>
<evidence type="ECO:0000256" key="2">
    <source>
        <dbReference type="SAM" id="Phobius"/>
    </source>
</evidence>
<evidence type="ECO:0000259" key="3">
    <source>
        <dbReference type="Pfam" id="PF03551"/>
    </source>
</evidence>
<organism evidence="4 5">
    <name type="scientific">Candidatus Stercoripulliclostridium merdigallinarum</name>
    <dbReference type="NCBI Taxonomy" id="2840951"/>
    <lineage>
        <taxon>Bacteria</taxon>
        <taxon>Bacillati</taxon>
        <taxon>Bacillota</taxon>
        <taxon>Clostridia</taxon>
        <taxon>Eubacteriales</taxon>
        <taxon>Candidatus Stercoripulliclostridium</taxon>
    </lineage>
</organism>
<evidence type="ECO:0000256" key="1">
    <source>
        <dbReference type="SAM" id="MobiDB-lite"/>
    </source>
</evidence>
<dbReference type="CDD" id="cd00090">
    <property type="entry name" value="HTH_ARSR"/>
    <property type="match status" value="1"/>
</dbReference>
<accession>A0A9D1MI59</accession>
<feature type="region of interest" description="Disordered" evidence="1">
    <location>
        <begin position="257"/>
        <end position="281"/>
    </location>
</feature>
<dbReference type="InterPro" id="IPR036388">
    <property type="entry name" value="WH-like_DNA-bd_sf"/>
</dbReference>
<feature type="transmembrane region" description="Helical" evidence="2">
    <location>
        <begin position="500"/>
        <end position="521"/>
    </location>
</feature>
<dbReference type="PANTHER" id="PTHR33169:SF25">
    <property type="entry name" value="DNA-BINDING PROTEIN YIZB-RELATED"/>
    <property type="match status" value="1"/>
</dbReference>
<feature type="compositionally biased region" description="Basic and acidic residues" evidence="1">
    <location>
        <begin position="257"/>
        <end position="268"/>
    </location>
</feature>
<evidence type="ECO:0000313" key="4">
    <source>
        <dbReference type="EMBL" id="HIU60958.1"/>
    </source>
</evidence>
<dbReference type="Proteomes" id="UP000824094">
    <property type="component" value="Unassembled WGS sequence"/>
</dbReference>
<keyword evidence="2" id="KW-1133">Transmembrane helix</keyword>
<feature type="domain" description="Transcription regulator PadR N-terminal" evidence="3">
    <location>
        <begin position="17"/>
        <end position="90"/>
    </location>
</feature>
<proteinExistence type="predicted"/>
<feature type="transmembrane region" description="Helical" evidence="2">
    <location>
        <begin position="434"/>
        <end position="456"/>
    </location>
</feature>
<dbReference type="InterPro" id="IPR005149">
    <property type="entry name" value="Tscrpt_reg_PadR_N"/>
</dbReference>
<reference evidence="4" key="2">
    <citation type="journal article" date="2021" name="PeerJ">
        <title>Extensive microbial diversity within the chicken gut microbiome revealed by metagenomics and culture.</title>
        <authorList>
            <person name="Gilroy R."/>
            <person name="Ravi A."/>
            <person name="Getino M."/>
            <person name="Pursley I."/>
            <person name="Horton D.L."/>
            <person name="Alikhan N.F."/>
            <person name="Baker D."/>
            <person name="Gharbi K."/>
            <person name="Hall N."/>
            <person name="Watson M."/>
            <person name="Adriaenssens E.M."/>
            <person name="Foster-Nyarko E."/>
            <person name="Jarju S."/>
            <person name="Secka A."/>
            <person name="Antonio M."/>
            <person name="Oren A."/>
            <person name="Chaudhuri R.R."/>
            <person name="La Ragione R."/>
            <person name="Hildebrand F."/>
            <person name="Pallen M.J."/>
        </authorList>
    </citation>
    <scope>NUCLEOTIDE SEQUENCE</scope>
    <source>
        <strain evidence="4">18911</strain>
    </source>
</reference>
<comment type="caution">
    <text evidence="4">The sequence shown here is derived from an EMBL/GenBank/DDBJ whole genome shotgun (WGS) entry which is preliminary data.</text>
</comment>
<dbReference type="Pfam" id="PF03551">
    <property type="entry name" value="PadR"/>
    <property type="match status" value="1"/>
</dbReference>
<evidence type="ECO:0000313" key="5">
    <source>
        <dbReference type="Proteomes" id="UP000824094"/>
    </source>
</evidence>
<feature type="region of interest" description="Disordered" evidence="1">
    <location>
        <begin position="296"/>
        <end position="319"/>
    </location>
</feature>
<reference evidence="4" key="1">
    <citation type="submission" date="2020-10" db="EMBL/GenBank/DDBJ databases">
        <authorList>
            <person name="Gilroy R."/>
        </authorList>
    </citation>
    <scope>NUCLEOTIDE SEQUENCE</scope>
    <source>
        <strain evidence="4">18911</strain>
    </source>
</reference>
<feature type="transmembrane region" description="Helical" evidence="2">
    <location>
        <begin position="400"/>
        <end position="422"/>
    </location>
</feature>
<keyword evidence="2" id="KW-0812">Transmembrane</keyword>
<feature type="compositionally biased region" description="Low complexity" evidence="1">
    <location>
        <begin position="272"/>
        <end position="281"/>
    </location>
</feature>
<dbReference type="Gene3D" id="1.10.10.10">
    <property type="entry name" value="Winged helix-like DNA-binding domain superfamily/Winged helix DNA-binding domain"/>
    <property type="match status" value="1"/>
</dbReference>
<name>A0A9D1MI59_9FIRM</name>
<dbReference type="EMBL" id="DVNF01000179">
    <property type="protein sequence ID" value="HIU60958.1"/>
    <property type="molecule type" value="Genomic_DNA"/>
</dbReference>
<protein>
    <submittedName>
        <fullName evidence="4">Helix-turn-helix transcriptional regulator</fullName>
    </submittedName>
</protein>
<dbReference type="InterPro" id="IPR011991">
    <property type="entry name" value="ArsR-like_HTH"/>
</dbReference>
<dbReference type="InterPro" id="IPR052509">
    <property type="entry name" value="Metal_resp_DNA-bind_regulator"/>
</dbReference>
<dbReference type="AlphaFoldDB" id="A0A9D1MI59"/>
<feature type="transmembrane region" description="Helical" evidence="2">
    <location>
        <begin position="468"/>
        <end position="494"/>
    </location>
</feature>
<keyword evidence="2" id="KW-0472">Membrane</keyword>
<dbReference type="SUPFAM" id="SSF46785">
    <property type="entry name" value="Winged helix' DNA-binding domain"/>
    <property type="match status" value="1"/>
</dbReference>
<gene>
    <name evidence="4" type="ORF">IAB05_06165</name>
</gene>